<dbReference type="SMART" id="SM00977">
    <property type="entry name" value="TilS_C"/>
    <property type="match status" value="1"/>
</dbReference>
<name>A0A9J6ZMA5_9BACT</name>
<feature type="domain" description="Lysidine-tRNA(Ile) synthetase C-terminal" evidence="9">
    <location>
        <begin position="370"/>
        <end position="442"/>
    </location>
</feature>
<evidence type="ECO:0000256" key="5">
    <source>
        <dbReference type="ARBA" id="ARBA00022741"/>
    </source>
</evidence>
<dbReference type="InterPro" id="IPR011063">
    <property type="entry name" value="TilS/TtcA_N"/>
</dbReference>
<organism evidence="10 11">
    <name type="scientific">Xiashengella succiniciproducens</name>
    <dbReference type="NCBI Taxonomy" id="2949635"/>
    <lineage>
        <taxon>Bacteria</taxon>
        <taxon>Pseudomonadati</taxon>
        <taxon>Bacteroidota</taxon>
        <taxon>Bacteroidia</taxon>
        <taxon>Marinilabiliales</taxon>
        <taxon>Marinilabiliaceae</taxon>
        <taxon>Xiashengella</taxon>
    </lineage>
</organism>
<keyword evidence="5 8" id="KW-0547">Nucleotide-binding</keyword>
<dbReference type="PANTHER" id="PTHR43033">
    <property type="entry name" value="TRNA(ILE)-LYSIDINE SYNTHASE-RELATED"/>
    <property type="match status" value="1"/>
</dbReference>
<dbReference type="GO" id="GO:0032267">
    <property type="term" value="F:tRNA(Ile)-lysidine synthase activity"/>
    <property type="evidence" value="ECO:0007669"/>
    <property type="project" value="UniProtKB-EC"/>
</dbReference>
<keyword evidence="4 8" id="KW-0819">tRNA processing</keyword>
<evidence type="ECO:0000256" key="3">
    <source>
        <dbReference type="ARBA" id="ARBA00022598"/>
    </source>
</evidence>
<evidence type="ECO:0000256" key="6">
    <source>
        <dbReference type="ARBA" id="ARBA00022840"/>
    </source>
</evidence>
<reference evidence="10" key="1">
    <citation type="submission" date="2022-05" db="EMBL/GenBank/DDBJ databases">
        <authorList>
            <person name="Sun X."/>
        </authorList>
    </citation>
    <scope>NUCLEOTIDE SEQUENCE</scope>
    <source>
        <strain evidence="10">Ai-910</strain>
    </source>
</reference>
<dbReference type="Pfam" id="PF01171">
    <property type="entry name" value="ATP_bind_3"/>
    <property type="match status" value="1"/>
</dbReference>
<feature type="binding site" evidence="8">
    <location>
        <begin position="31"/>
        <end position="36"/>
    </location>
    <ligand>
        <name>ATP</name>
        <dbReference type="ChEBI" id="CHEBI:30616"/>
    </ligand>
</feature>
<keyword evidence="11" id="KW-1185">Reference proteome</keyword>
<dbReference type="Pfam" id="PF11734">
    <property type="entry name" value="TilS_C"/>
    <property type="match status" value="1"/>
</dbReference>
<dbReference type="Proteomes" id="UP001056426">
    <property type="component" value="Chromosome"/>
</dbReference>
<dbReference type="GO" id="GO:0005524">
    <property type="term" value="F:ATP binding"/>
    <property type="evidence" value="ECO:0007669"/>
    <property type="project" value="UniProtKB-UniRule"/>
</dbReference>
<dbReference type="Gene3D" id="3.40.50.620">
    <property type="entry name" value="HUPs"/>
    <property type="match status" value="1"/>
</dbReference>
<dbReference type="InterPro" id="IPR012795">
    <property type="entry name" value="tRNA_Ile_lys_synt_N"/>
</dbReference>
<comment type="domain">
    <text evidence="8">The N-terminal region contains the highly conserved SGGXDS motif, predicted to be a P-loop motif involved in ATP binding.</text>
</comment>
<comment type="similarity">
    <text evidence="8">Belongs to the tRNA(Ile)-lysidine synthase family.</text>
</comment>
<dbReference type="InterPro" id="IPR012094">
    <property type="entry name" value="tRNA_Ile_lys_synt"/>
</dbReference>
<dbReference type="EC" id="6.3.4.19" evidence="8"/>
<evidence type="ECO:0000256" key="2">
    <source>
        <dbReference type="ARBA" id="ARBA00022490"/>
    </source>
</evidence>
<dbReference type="EMBL" id="CP098400">
    <property type="protein sequence ID" value="URW78861.1"/>
    <property type="molecule type" value="Genomic_DNA"/>
</dbReference>
<dbReference type="KEGG" id="alkq:M9189_08325"/>
<dbReference type="InterPro" id="IPR012796">
    <property type="entry name" value="Lysidine-tRNA-synth_C"/>
</dbReference>
<dbReference type="AlphaFoldDB" id="A0A9J6ZMA5"/>
<evidence type="ECO:0000256" key="4">
    <source>
        <dbReference type="ARBA" id="ARBA00022694"/>
    </source>
</evidence>
<dbReference type="InterPro" id="IPR014729">
    <property type="entry name" value="Rossmann-like_a/b/a_fold"/>
</dbReference>
<gene>
    <name evidence="8 10" type="primary">tilS</name>
    <name evidence="10" type="ORF">M9189_08325</name>
</gene>
<keyword evidence="3 8" id="KW-0436">Ligase</keyword>
<evidence type="ECO:0000256" key="8">
    <source>
        <dbReference type="HAMAP-Rule" id="MF_01161"/>
    </source>
</evidence>
<dbReference type="GO" id="GO:0006400">
    <property type="term" value="P:tRNA modification"/>
    <property type="evidence" value="ECO:0007669"/>
    <property type="project" value="UniProtKB-UniRule"/>
</dbReference>
<accession>A0A9J6ZMA5</accession>
<evidence type="ECO:0000256" key="1">
    <source>
        <dbReference type="ARBA" id="ARBA00004496"/>
    </source>
</evidence>
<evidence type="ECO:0000259" key="9">
    <source>
        <dbReference type="SMART" id="SM00977"/>
    </source>
</evidence>
<dbReference type="SUPFAM" id="SSF52402">
    <property type="entry name" value="Adenine nucleotide alpha hydrolases-like"/>
    <property type="match status" value="1"/>
</dbReference>
<dbReference type="HAMAP" id="MF_01161">
    <property type="entry name" value="tRNA_Ile_lys_synt"/>
    <property type="match status" value="1"/>
</dbReference>
<protein>
    <recommendedName>
        <fullName evidence="8">tRNA(Ile)-lysidine synthase</fullName>
        <ecNumber evidence="8">6.3.4.19</ecNumber>
    </recommendedName>
    <alternativeName>
        <fullName evidence="8">tRNA(Ile)-2-lysyl-cytidine synthase</fullName>
    </alternativeName>
    <alternativeName>
        <fullName evidence="8">tRNA(Ile)-lysidine synthetase</fullName>
    </alternativeName>
</protein>
<evidence type="ECO:0000313" key="11">
    <source>
        <dbReference type="Proteomes" id="UP001056426"/>
    </source>
</evidence>
<evidence type="ECO:0000256" key="7">
    <source>
        <dbReference type="ARBA" id="ARBA00048539"/>
    </source>
</evidence>
<dbReference type="CDD" id="cd01992">
    <property type="entry name" value="TilS_N"/>
    <property type="match status" value="1"/>
</dbReference>
<dbReference type="NCBIfam" id="TIGR02433">
    <property type="entry name" value="lysidine_TilS_C"/>
    <property type="match status" value="1"/>
</dbReference>
<evidence type="ECO:0000313" key="10">
    <source>
        <dbReference type="EMBL" id="URW78861.1"/>
    </source>
</evidence>
<dbReference type="GO" id="GO:0005737">
    <property type="term" value="C:cytoplasm"/>
    <property type="evidence" value="ECO:0007669"/>
    <property type="project" value="UniProtKB-SubCell"/>
</dbReference>
<comment type="subcellular location">
    <subcellularLocation>
        <location evidence="1 8">Cytoplasm</location>
    </subcellularLocation>
</comment>
<dbReference type="SUPFAM" id="SSF56037">
    <property type="entry name" value="PheT/TilS domain"/>
    <property type="match status" value="1"/>
</dbReference>
<comment type="function">
    <text evidence="8">Ligates lysine onto the cytidine present at position 34 of the AUA codon-specific tRNA(Ile) that contains the anticodon CAU, in an ATP-dependent manner. Cytidine is converted to lysidine, thus changing the amino acid specificity of the tRNA from methionine to isoleucine.</text>
</comment>
<dbReference type="PANTHER" id="PTHR43033:SF1">
    <property type="entry name" value="TRNA(ILE)-LYSIDINE SYNTHASE-RELATED"/>
    <property type="match status" value="1"/>
</dbReference>
<dbReference type="RefSeq" id="WP_250722294.1">
    <property type="nucleotide sequence ID" value="NZ_CP098400.1"/>
</dbReference>
<proteinExistence type="inferred from homology"/>
<reference evidence="10" key="2">
    <citation type="submission" date="2022-06" db="EMBL/GenBank/DDBJ databases">
        <title>Xiashengella guii gen. nov. sp. nov., a bacterium isolated form anaerobic digestion tank.</title>
        <authorList>
            <person name="Huang H."/>
        </authorList>
    </citation>
    <scope>NUCLEOTIDE SEQUENCE</scope>
    <source>
        <strain evidence="10">Ai-910</strain>
    </source>
</reference>
<keyword evidence="2 8" id="KW-0963">Cytoplasm</keyword>
<comment type="catalytic activity">
    <reaction evidence="7 8">
        <text>cytidine(34) in tRNA(Ile2) + L-lysine + ATP = lysidine(34) in tRNA(Ile2) + AMP + diphosphate + H(+)</text>
        <dbReference type="Rhea" id="RHEA:43744"/>
        <dbReference type="Rhea" id="RHEA-COMP:10625"/>
        <dbReference type="Rhea" id="RHEA-COMP:10670"/>
        <dbReference type="ChEBI" id="CHEBI:15378"/>
        <dbReference type="ChEBI" id="CHEBI:30616"/>
        <dbReference type="ChEBI" id="CHEBI:32551"/>
        <dbReference type="ChEBI" id="CHEBI:33019"/>
        <dbReference type="ChEBI" id="CHEBI:82748"/>
        <dbReference type="ChEBI" id="CHEBI:83665"/>
        <dbReference type="ChEBI" id="CHEBI:456215"/>
        <dbReference type="EC" id="6.3.4.19"/>
    </reaction>
</comment>
<sequence length="446" mass="50782">MNTIAFRRKFSDILIDKCRVANNDIILVAFSGGADSMALLHLLKNEGCKCIAAHCNFHLRADESDADALFAEEVCNRLKVRFHKTDFDTRTFAEERGLSIEMAARQLRYDWFEKLMKETGATLLATGHHGNDNIETFFLNLSRGTGLKGLTGMSFRSGSIIRPLLFASADEIRDYCKVEGFDYRIDSTNIESDYQRNKIRNLIVPLFEELNPSFFATMQNNLSYLSDTYGIFKAEADSFRERIVAQSGDSILIPIENIKEHPYRGALLFEILQPYGFQGQMISAVIKSLDGIPGRQFFSHSHRLVVDRFNLLVVPITELDKSSHAIEGGVSEISVPIKMSISIFDKPDNYKVSRDPNTAHFDAGLVEFPLFLRKSQQGDRFMPLGMKQFKKISDLFIDLKMSLIDKENSWLLCNGDDIMWVVGVRIDDRYKIRANTRKILEIKVNP</sequence>
<keyword evidence="6 8" id="KW-0067">ATP-binding</keyword>
<dbReference type="NCBIfam" id="TIGR02432">
    <property type="entry name" value="lysidine_TilS_N"/>
    <property type="match status" value="1"/>
</dbReference>